<dbReference type="GO" id="GO:0006633">
    <property type="term" value="P:fatty acid biosynthetic process"/>
    <property type="evidence" value="ECO:0007669"/>
    <property type="project" value="UniProtKB-UniPathway"/>
</dbReference>
<dbReference type="SUPFAM" id="SSF51230">
    <property type="entry name" value="Single hybrid motif"/>
    <property type="match status" value="1"/>
</dbReference>
<dbReference type="PROSITE" id="PS50968">
    <property type="entry name" value="BIOTINYL_LIPOYL"/>
    <property type="match status" value="1"/>
</dbReference>
<dbReference type="Pfam" id="PF00364">
    <property type="entry name" value="Biotin_lipoyl"/>
    <property type="match status" value="1"/>
</dbReference>
<dbReference type="CDD" id="cd06850">
    <property type="entry name" value="biotinyl_domain"/>
    <property type="match status" value="1"/>
</dbReference>
<dbReference type="PANTHER" id="PTHR47597">
    <property type="entry name" value="IS A MEMBER OF THE PF|00364 BIOTIN-REQUIRING ENZYMES FAMILY-RELATED"/>
    <property type="match status" value="1"/>
</dbReference>
<comment type="function">
    <text evidence="2">This protein is a component of the acetyl coenzyme A carboxylase complex; first, biotin carboxylase catalyzes the carboxylation of the carrier protein and then the transcarboxylase transfers the carboxyl group to form malonyl-CoA.</text>
</comment>
<evidence type="ECO:0000256" key="1">
    <source>
        <dbReference type="ARBA" id="ARBA00023267"/>
    </source>
</evidence>
<evidence type="ECO:0000256" key="3">
    <source>
        <dbReference type="SAM" id="MobiDB-lite"/>
    </source>
</evidence>
<keyword evidence="6" id="KW-1185">Reference proteome</keyword>
<name>A0A5B8NPA7_9CHRO</name>
<accession>A0A5B8NPA7</accession>
<sequence length="156" mass="16963">MSIDFNEIRELLNAISQADIAEFSLKSDQFELTVRKGLVSPSSETSPPPQPTPAQAPANTTSFAEESTPPPTTDKSEWEVITSPIVGTFYEAPAPGEPPFVKVGDHIQVHQTVCIVEAMKIMNEIESEVSGEVMEIAVENGEPVEFGQPLIRVKPD</sequence>
<feature type="region of interest" description="Disordered" evidence="3">
    <location>
        <begin position="38"/>
        <end position="77"/>
    </location>
</feature>
<dbReference type="OrthoDB" id="9811735at2"/>
<gene>
    <name evidence="5" type="primary">accB</name>
    <name evidence="5" type="ORF">FRE64_08725</name>
</gene>
<keyword evidence="2" id="KW-0275">Fatty acid biosynthesis</keyword>
<dbReference type="InterPro" id="IPR001249">
    <property type="entry name" value="AcCoA_biotinCC"/>
</dbReference>
<dbReference type="KEGG" id="enn:FRE64_08725"/>
<dbReference type="AlphaFoldDB" id="A0A5B8NPA7"/>
<evidence type="ECO:0000313" key="6">
    <source>
        <dbReference type="Proteomes" id="UP000318453"/>
    </source>
</evidence>
<reference evidence="5" key="1">
    <citation type="submission" date="2019-08" db="EMBL/GenBank/DDBJ databases">
        <title>Carotenoids and Carotenoid Binding Proteins in the Halophilic Cyanobacterium Euhalothece sp. ZM00.</title>
        <authorList>
            <person name="Cho S.M."/>
            <person name="Song J.Y."/>
            <person name="Park Y.-I."/>
        </authorList>
    </citation>
    <scope>NUCLEOTIDE SEQUENCE [LARGE SCALE GENOMIC DNA]</scope>
    <source>
        <strain evidence="5">Z-M001</strain>
    </source>
</reference>
<dbReference type="InterPro" id="IPR011053">
    <property type="entry name" value="Single_hybrid_motif"/>
</dbReference>
<organism evidence="5 6">
    <name type="scientific">Euhalothece natronophila Z-M001</name>
    <dbReference type="NCBI Taxonomy" id="522448"/>
    <lineage>
        <taxon>Bacteria</taxon>
        <taxon>Bacillati</taxon>
        <taxon>Cyanobacteriota</taxon>
        <taxon>Cyanophyceae</taxon>
        <taxon>Oscillatoriophycideae</taxon>
        <taxon>Chroococcales</taxon>
        <taxon>Halothecacae</taxon>
        <taxon>Halothece cluster</taxon>
        <taxon>Euhalothece</taxon>
    </lineage>
</organism>
<dbReference type="Proteomes" id="UP000318453">
    <property type="component" value="Chromosome"/>
</dbReference>
<dbReference type="RefSeq" id="WP_146295630.1">
    <property type="nucleotide sequence ID" value="NZ_CP042326.1"/>
</dbReference>
<dbReference type="InterPro" id="IPR000089">
    <property type="entry name" value="Biotin_lipoyl"/>
</dbReference>
<evidence type="ECO:0000313" key="5">
    <source>
        <dbReference type="EMBL" id="QDZ40015.1"/>
    </source>
</evidence>
<keyword evidence="2" id="KW-0444">Lipid biosynthesis</keyword>
<comment type="pathway">
    <text evidence="2">Lipid metabolism; fatty acid biosynthesis.</text>
</comment>
<protein>
    <recommendedName>
        <fullName evidence="2">Biotin carboxyl carrier protein of acetyl-CoA carboxylase</fullName>
    </recommendedName>
</protein>
<evidence type="ECO:0000259" key="4">
    <source>
        <dbReference type="PROSITE" id="PS50968"/>
    </source>
</evidence>
<dbReference type="Gene3D" id="2.40.50.100">
    <property type="match status" value="1"/>
</dbReference>
<keyword evidence="2" id="KW-0443">Lipid metabolism</keyword>
<dbReference type="FunFam" id="2.40.50.100:FF:000003">
    <property type="entry name" value="Acetyl-CoA carboxylase biotin carboxyl carrier protein"/>
    <property type="match status" value="1"/>
</dbReference>
<dbReference type="NCBIfam" id="TIGR00531">
    <property type="entry name" value="BCCP"/>
    <property type="match status" value="1"/>
</dbReference>
<dbReference type="PANTHER" id="PTHR47597:SF1">
    <property type="entry name" value="IS A MEMBER OF THE PF|00364 BIOTIN-REQUIRING ENZYMES FAMILY-RELATED"/>
    <property type="match status" value="1"/>
</dbReference>
<evidence type="ECO:0000256" key="2">
    <source>
        <dbReference type="RuleBase" id="RU364072"/>
    </source>
</evidence>
<dbReference type="GO" id="GO:0003989">
    <property type="term" value="F:acetyl-CoA carboxylase activity"/>
    <property type="evidence" value="ECO:0007669"/>
    <property type="project" value="InterPro"/>
</dbReference>
<keyword evidence="2" id="KW-0276">Fatty acid metabolism</keyword>
<dbReference type="InterPro" id="IPR053217">
    <property type="entry name" value="ACC_Biotin_Carrier"/>
</dbReference>
<keyword evidence="1 2" id="KW-0092">Biotin</keyword>
<feature type="domain" description="Lipoyl-binding" evidence="4">
    <location>
        <begin position="76"/>
        <end position="154"/>
    </location>
</feature>
<dbReference type="UniPathway" id="UPA00094"/>
<dbReference type="PRINTS" id="PR01071">
    <property type="entry name" value="ACOABIOTINCC"/>
</dbReference>
<dbReference type="GO" id="GO:0009317">
    <property type="term" value="C:acetyl-CoA carboxylase complex"/>
    <property type="evidence" value="ECO:0007669"/>
    <property type="project" value="InterPro"/>
</dbReference>
<proteinExistence type="predicted"/>
<dbReference type="EMBL" id="CP042326">
    <property type="protein sequence ID" value="QDZ40015.1"/>
    <property type="molecule type" value="Genomic_DNA"/>
</dbReference>